<accession>A0ABU6SLD9</accession>
<reference evidence="1 2" key="1">
    <citation type="journal article" date="2023" name="Plants (Basel)">
        <title>Bridging the Gap: Combining Genomics and Transcriptomics Approaches to Understand Stylosanthes scabra, an Orphan Legume from the Brazilian Caatinga.</title>
        <authorList>
            <person name="Ferreira-Neto J.R.C."/>
            <person name="da Silva M.D."/>
            <person name="Binneck E."/>
            <person name="de Melo N.F."/>
            <person name="da Silva R.H."/>
            <person name="de Melo A.L.T.M."/>
            <person name="Pandolfi V."/>
            <person name="Bustamante F.O."/>
            <person name="Brasileiro-Vidal A.C."/>
            <person name="Benko-Iseppon A.M."/>
        </authorList>
    </citation>
    <scope>NUCLEOTIDE SEQUENCE [LARGE SCALE GENOMIC DNA]</scope>
    <source>
        <tissue evidence="1">Leaves</tissue>
    </source>
</reference>
<gene>
    <name evidence="1" type="ORF">PIB30_059779</name>
</gene>
<comment type="caution">
    <text evidence="1">The sequence shown here is derived from an EMBL/GenBank/DDBJ whole genome shotgun (WGS) entry which is preliminary data.</text>
</comment>
<proteinExistence type="predicted"/>
<sequence length="103" mass="11800">MFLAFTFLFSSSTISDTHLCFLSTTFFSALLISVVQYLRLCIFASEHPIQSLLQLEDSVRQVLKEELGLNTVLTSLESGRRRRLRNEQFDDGFKGVFEDVEAE</sequence>
<evidence type="ECO:0000313" key="2">
    <source>
        <dbReference type="Proteomes" id="UP001341840"/>
    </source>
</evidence>
<keyword evidence="2" id="KW-1185">Reference proteome</keyword>
<evidence type="ECO:0000313" key="1">
    <source>
        <dbReference type="EMBL" id="MED6136864.1"/>
    </source>
</evidence>
<protein>
    <submittedName>
        <fullName evidence="1">Uncharacterized protein</fullName>
    </submittedName>
</protein>
<name>A0ABU6SLD9_9FABA</name>
<dbReference type="EMBL" id="JASCZI010060934">
    <property type="protein sequence ID" value="MED6136864.1"/>
    <property type="molecule type" value="Genomic_DNA"/>
</dbReference>
<organism evidence="1 2">
    <name type="scientific">Stylosanthes scabra</name>
    <dbReference type="NCBI Taxonomy" id="79078"/>
    <lineage>
        <taxon>Eukaryota</taxon>
        <taxon>Viridiplantae</taxon>
        <taxon>Streptophyta</taxon>
        <taxon>Embryophyta</taxon>
        <taxon>Tracheophyta</taxon>
        <taxon>Spermatophyta</taxon>
        <taxon>Magnoliopsida</taxon>
        <taxon>eudicotyledons</taxon>
        <taxon>Gunneridae</taxon>
        <taxon>Pentapetalae</taxon>
        <taxon>rosids</taxon>
        <taxon>fabids</taxon>
        <taxon>Fabales</taxon>
        <taxon>Fabaceae</taxon>
        <taxon>Papilionoideae</taxon>
        <taxon>50 kb inversion clade</taxon>
        <taxon>dalbergioids sensu lato</taxon>
        <taxon>Dalbergieae</taxon>
        <taxon>Pterocarpus clade</taxon>
        <taxon>Stylosanthes</taxon>
    </lineage>
</organism>
<dbReference type="Proteomes" id="UP001341840">
    <property type="component" value="Unassembled WGS sequence"/>
</dbReference>